<accession>A0A9P7QU98</accession>
<protein>
    <submittedName>
        <fullName evidence="1">Uncharacterized protein</fullName>
    </submittedName>
</protein>
<gene>
    <name evidence="1" type="ORF">JMJ77_003341</name>
</gene>
<dbReference type="AlphaFoldDB" id="A0A9P7QU98"/>
<dbReference type="Proteomes" id="UP000699042">
    <property type="component" value="Unassembled WGS sequence"/>
</dbReference>
<name>A0A9P7QU98_9PEZI</name>
<evidence type="ECO:0000313" key="2">
    <source>
        <dbReference type="Proteomes" id="UP000699042"/>
    </source>
</evidence>
<comment type="caution">
    <text evidence="1">The sequence shown here is derived from an EMBL/GenBank/DDBJ whole genome shotgun (WGS) entry which is preliminary data.</text>
</comment>
<evidence type="ECO:0000313" key="1">
    <source>
        <dbReference type="EMBL" id="KAG7043639.1"/>
    </source>
</evidence>
<proteinExistence type="predicted"/>
<sequence length="98" mass="10298">MGVGDKQAAPWHANASAAASLAPWYPHTTFPQTTLSESGTGGDNGLVWLRWAPKRTQRGTQFVSAAAWVDPILGLLLDIGTSARAETLLTRVDGLPAG</sequence>
<reference evidence="1" key="1">
    <citation type="submission" date="2021-05" db="EMBL/GenBank/DDBJ databases">
        <title>Comparative genomics of three Colletotrichum scovillei strains and genetic complementation revealed genes involved fungal growth and virulence on chili pepper.</title>
        <authorList>
            <person name="Hsieh D.-K."/>
            <person name="Chuang S.-C."/>
            <person name="Chen C.-Y."/>
            <person name="Chao Y.-T."/>
            <person name="Lu M.-Y.J."/>
            <person name="Lee M.-H."/>
            <person name="Shih M.-C."/>
        </authorList>
    </citation>
    <scope>NUCLEOTIDE SEQUENCE</scope>
    <source>
        <strain evidence="1">Coll-153</strain>
    </source>
</reference>
<dbReference type="EMBL" id="JAESDN010000012">
    <property type="protein sequence ID" value="KAG7043639.1"/>
    <property type="molecule type" value="Genomic_DNA"/>
</dbReference>
<organism evidence="1 2">
    <name type="scientific">Colletotrichum scovillei</name>
    <dbReference type="NCBI Taxonomy" id="1209932"/>
    <lineage>
        <taxon>Eukaryota</taxon>
        <taxon>Fungi</taxon>
        <taxon>Dikarya</taxon>
        <taxon>Ascomycota</taxon>
        <taxon>Pezizomycotina</taxon>
        <taxon>Sordariomycetes</taxon>
        <taxon>Hypocreomycetidae</taxon>
        <taxon>Glomerellales</taxon>
        <taxon>Glomerellaceae</taxon>
        <taxon>Colletotrichum</taxon>
        <taxon>Colletotrichum acutatum species complex</taxon>
    </lineage>
</organism>
<keyword evidence="2" id="KW-1185">Reference proteome</keyword>